<dbReference type="Pfam" id="PF13828">
    <property type="entry name" value="DUF4190"/>
    <property type="match status" value="1"/>
</dbReference>
<dbReference type="RefSeq" id="WP_058233145.1">
    <property type="nucleotide sequence ID" value="NZ_FMYG01000007.1"/>
</dbReference>
<feature type="compositionally biased region" description="Low complexity" evidence="1">
    <location>
        <begin position="72"/>
        <end position="93"/>
    </location>
</feature>
<dbReference type="EMBL" id="FMYG01000007">
    <property type="protein sequence ID" value="SDC79958.1"/>
    <property type="molecule type" value="Genomic_DNA"/>
</dbReference>
<name>A0A1G6PIS3_9MICO</name>
<dbReference type="STRING" id="993073.AS029_13615"/>
<evidence type="ECO:0000313" key="4">
    <source>
        <dbReference type="EMBL" id="SDC79958.1"/>
    </source>
</evidence>
<feature type="region of interest" description="Disordered" evidence="1">
    <location>
        <begin position="1"/>
        <end position="93"/>
    </location>
</feature>
<dbReference type="OrthoDB" id="4374883at2"/>
<keyword evidence="2" id="KW-0472">Membrane</keyword>
<accession>A0A1G6PIS3</accession>
<sequence length="194" mass="19544">MSDDRTNDPSPYGHTPEATGSDAPSRPADDGVPPAPPYAAPTASGSSTPPSYSPAPPAPPYGAPSSPPPAPSASDAAAPPYGQQNGYPQPYGQQRYNAPAYGYTAAPRVNPLAIVALVSSLVGLFVIPVIGQIVGIITGHISLKQVKTTGERGRGMALSGVLIGYISLGLGILLIVLTAIIIATTGGSDVRYGA</sequence>
<evidence type="ECO:0000259" key="3">
    <source>
        <dbReference type="Pfam" id="PF13828"/>
    </source>
</evidence>
<evidence type="ECO:0000256" key="1">
    <source>
        <dbReference type="SAM" id="MobiDB-lite"/>
    </source>
</evidence>
<feature type="domain" description="DUF4190" evidence="3">
    <location>
        <begin position="112"/>
        <end position="174"/>
    </location>
</feature>
<dbReference type="InterPro" id="IPR025241">
    <property type="entry name" value="DUF4190"/>
</dbReference>
<evidence type="ECO:0000313" key="5">
    <source>
        <dbReference type="Proteomes" id="UP000183203"/>
    </source>
</evidence>
<feature type="transmembrane region" description="Helical" evidence="2">
    <location>
        <begin position="112"/>
        <end position="137"/>
    </location>
</feature>
<dbReference type="AlphaFoldDB" id="A0A1G6PIS3"/>
<proteinExistence type="predicted"/>
<keyword evidence="2" id="KW-0812">Transmembrane</keyword>
<dbReference type="Proteomes" id="UP000183203">
    <property type="component" value="Unassembled WGS sequence"/>
</dbReference>
<keyword evidence="2" id="KW-1133">Transmembrane helix</keyword>
<evidence type="ECO:0000256" key="2">
    <source>
        <dbReference type="SAM" id="Phobius"/>
    </source>
</evidence>
<reference evidence="4 5" key="1">
    <citation type="submission" date="2016-09" db="EMBL/GenBank/DDBJ databases">
        <authorList>
            <person name="Capua I."/>
            <person name="De Benedictis P."/>
            <person name="Joannis T."/>
            <person name="Lombin L.H."/>
            <person name="Cattoli G."/>
        </authorList>
    </citation>
    <scope>NUCLEOTIDE SEQUENCE [LARGE SCALE GENOMIC DNA]</scope>
    <source>
        <strain evidence="4 5">NIO-1002</strain>
    </source>
</reference>
<feature type="transmembrane region" description="Helical" evidence="2">
    <location>
        <begin position="158"/>
        <end position="183"/>
    </location>
</feature>
<feature type="compositionally biased region" description="Low complexity" evidence="1">
    <location>
        <begin position="40"/>
        <end position="50"/>
    </location>
</feature>
<organism evidence="4 5">
    <name type="scientific">Microbacterium enclense</name>
    <dbReference type="NCBI Taxonomy" id="993073"/>
    <lineage>
        <taxon>Bacteria</taxon>
        <taxon>Bacillati</taxon>
        <taxon>Actinomycetota</taxon>
        <taxon>Actinomycetes</taxon>
        <taxon>Micrococcales</taxon>
        <taxon>Microbacteriaceae</taxon>
        <taxon>Microbacterium</taxon>
    </lineage>
</organism>
<feature type="compositionally biased region" description="Pro residues" evidence="1">
    <location>
        <begin position="51"/>
        <end position="71"/>
    </location>
</feature>
<protein>
    <recommendedName>
        <fullName evidence="3">DUF4190 domain-containing protein</fullName>
    </recommendedName>
</protein>
<gene>
    <name evidence="4" type="ORF">SAMN05216418_3005</name>
</gene>